<sequence length="308" mass="35699">MEVFLKRAERPFKAKIGEAKTQSTFDNIRKATNEIPAKFRRTIGSEIPRYLFTFSQEIDSLSPEIIEGVLDHILIFAESLKDLLNKDRNQVSQLLTKRSDNKVRSLSDLLNFFVEKAKNQDFLKNPGSFENLLTYLFGDKTEIHQLTEVELFIKRAEKNFSQIYGEVKSREYSENIKKALSGVDPNLQDYINSEIPKYLFTLSQNVENLSNDTIERRTINIIPFLRAISNVDGKNKEEINQIIIKRSENKLFNLIDLFNAFLGDAKEGNELESCDNLEDILLHLLGEEKARMQFSDIEAFLKRAEKKY</sequence>
<organism evidence="1">
    <name type="scientific">marine sediment metagenome</name>
    <dbReference type="NCBI Taxonomy" id="412755"/>
    <lineage>
        <taxon>unclassified sequences</taxon>
        <taxon>metagenomes</taxon>
        <taxon>ecological metagenomes</taxon>
    </lineage>
</organism>
<proteinExistence type="predicted"/>
<dbReference type="AlphaFoldDB" id="A0A0F9R5L1"/>
<evidence type="ECO:0000313" key="1">
    <source>
        <dbReference type="EMBL" id="KKN50024.1"/>
    </source>
</evidence>
<reference evidence="1" key="1">
    <citation type="journal article" date="2015" name="Nature">
        <title>Complex archaea that bridge the gap between prokaryotes and eukaryotes.</title>
        <authorList>
            <person name="Spang A."/>
            <person name="Saw J.H."/>
            <person name="Jorgensen S.L."/>
            <person name="Zaremba-Niedzwiedzka K."/>
            <person name="Martijn J."/>
            <person name="Lind A.E."/>
            <person name="van Eijk R."/>
            <person name="Schleper C."/>
            <person name="Guy L."/>
            <person name="Ettema T.J."/>
        </authorList>
    </citation>
    <scope>NUCLEOTIDE SEQUENCE</scope>
</reference>
<comment type="caution">
    <text evidence="1">The sequence shown here is derived from an EMBL/GenBank/DDBJ whole genome shotgun (WGS) entry which is preliminary data.</text>
</comment>
<accession>A0A0F9R5L1</accession>
<feature type="non-terminal residue" evidence="1">
    <location>
        <position position="308"/>
    </location>
</feature>
<dbReference type="EMBL" id="LAZR01001138">
    <property type="protein sequence ID" value="KKN50024.1"/>
    <property type="molecule type" value="Genomic_DNA"/>
</dbReference>
<protein>
    <submittedName>
        <fullName evidence="1">Uncharacterized protein</fullName>
    </submittedName>
</protein>
<name>A0A0F9R5L1_9ZZZZ</name>
<gene>
    <name evidence="1" type="ORF">LCGC14_0636800</name>
</gene>